<dbReference type="GO" id="GO:0003700">
    <property type="term" value="F:DNA-binding transcription factor activity"/>
    <property type="evidence" value="ECO:0007669"/>
    <property type="project" value="InterPro"/>
</dbReference>
<dbReference type="Gene3D" id="1.10.10.10">
    <property type="entry name" value="Winged helix-like DNA-binding domain superfamily/Winged helix DNA-binding domain"/>
    <property type="match status" value="1"/>
</dbReference>
<dbReference type="AlphaFoldDB" id="A0A7V2SZ97"/>
<dbReference type="Gene3D" id="3.40.190.10">
    <property type="entry name" value="Periplasmic binding protein-like II"/>
    <property type="match status" value="2"/>
</dbReference>
<feature type="domain" description="HTH lysR-type" evidence="5">
    <location>
        <begin position="1"/>
        <end position="62"/>
    </location>
</feature>
<evidence type="ECO:0000256" key="4">
    <source>
        <dbReference type="ARBA" id="ARBA00023163"/>
    </source>
</evidence>
<name>A0A7V2SZ97_LEUMU</name>
<protein>
    <submittedName>
        <fullName evidence="6">LysR family transcriptional regulator</fullName>
    </submittedName>
</protein>
<comment type="caution">
    <text evidence="6">The sequence shown here is derived from an EMBL/GenBank/DDBJ whole genome shotgun (WGS) entry which is preliminary data.</text>
</comment>
<dbReference type="Proteomes" id="UP000885750">
    <property type="component" value="Unassembled WGS sequence"/>
</dbReference>
<comment type="similarity">
    <text evidence="1">Belongs to the LysR transcriptional regulatory family.</text>
</comment>
<dbReference type="PANTHER" id="PTHR30579:SF7">
    <property type="entry name" value="HTH-TYPE TRANSCRIPTIONAL REGULATOR LRHA-RELATED"/>
    <property type="match status" value="1"/>
</dbReference>
<dbReference type="SUPFAM" id="SSF46785">
    <property type="entry name" value="Winged helix' DNA-binding domain"/>
    <property type="match status" value="1"/>
</dbReference>
<dbReference type="GO" id="GO:0003677">
    <property type="term" value="F:DNA binding"/>
    <property type="evidence" value="ECO:0007669"/>
    <property type="project" value="UniProtKB-KW"/>
</dbReference>
<dbReference type="PANTHER" id="PTHR30579">
    <property type="entry name" value="TRANSCRIPTIONAL REGULATOR"/>
    <property type="match status" value="1"/>
</dbReference>
<dbReference type="InterPro" id="IPR036388">
    <property type="entry name" value="WH-like_DNA-bd_sf"/>
</dbReference>
<dbReference type="FunFam" id="1.10.10.10:FF:000001">
    <property type="entry name" value="LysR family transcriptional regulator"/>
    <property type="match status" value="1"/>
</dbReference>
<dbReference type="InterPro" id="IPR050176">
    <property type="entry name" value="LTTR"/>
</dbReference>
<gene>
    <name evidence="6" type="ORF">ENJ51_05400</name>
</gene>
<keyword evidence="3" id="KW-0238">DNA-binding</keyword>
<dbReference type="InterPro" id="IPR036390">
    <property type="entry name" value="WH_DNA-bd_sf"/>
</dbReference>
<dbReference type="SUPFAM" id="SSF53850">
    <property type="entry name" value="Periplasmic binding protein-like II"/>
    <property type="match status" value="1"/>
</dbReference>
<dbReference type="EMBL" id="DRMS01000205">
    <property type="protein sequence ID" value="HFC92232.1"/>
    <property type="molecule type" value="Genomic_DNA"/>
</dbReference>
<evidence type="ECO:0000256" key="2">
    <source>
        <dbReference type="ARBA" id="ARBA00023015"/>
    </source>
</evidence>
<dbReference type="InterPro" id="IPR000847">
    <property type="entry name" value="LysR_HTH_N"/>
</dbReference>
<keyword evidence="4" id="KW-0804">Transcription</keyword>
<sequence>MKLNLEIDMLRTFRAVHEQGGFTQAARHLYLTQSTVSHKIMKLEKQIERKLFHRTTRRATLTPEGKILLSEAQEILALVDATESRIAGSQLSGNIRLGIPEEFACGQLPDLLAKFRIKQPNVKLEVNVGIGQDLEKSVKNNQLDFAIIKKVTASTNSLARQPMKWVGLKGLTNRKKIPVAFFPKPCIFRETAIKALNDSNIDYEIVLTTTSHQSLYAAARSGFAITVMAESDCPKELVVPKTWKERPNLPLVSYVFCHQKNRAKPVQALQKLIKEQLKERISH</sequence>
<organism evidence="6">
    <name type="scientific">Leucothrix mucor</name>
    <dbReference type="NCBI Taxonomy" id="45248"/>
    <lineage>
        <taxon>Bacteria</taxon>
        <taxon>Pseudomonadati</taxon>
        <taxon>Pseudomonadota</taxon>
        <taxon>Gammaproteobacteria</taxon>
        <taxon>Thiotrichales</taxon>
        <taxon>Thiotrichaceae</taxon>
        <taxon>Leucothrix</taxon>
    </lineage>
</organism>
<dbReference type="Pfam" id="PF00126">
    <property type="entry name" value="HTH_1"/>
    <property type="match status" value="1"/>
</dbReference>
<evidence type="ECO:0000259" key="5">
    <source>
        <dbReference type="PROSITE" id="PS50931"/>
    </source>
</evidence>
<accession>A0A7V2SZ97</accession>
<evidence type="ECO:0000313" key="6">
    <source>
        <dbReference type="EMBL" id="HFC92232.1"/>
    </source>
</evidence>
<dbReference type="Pfam" id="PF03466">
    <property type="entry name" value="LysR_substrate"/>
    <property type="match status" value="1"/>
</dbReference>
<proteinExistence type="inferred from homology"/>
<dbReference type="PROSITE" id="PS50931">
    <property type="entry name" value="HTH_LYSR"/>
    <property type="match status" value="1"/>
</dbReference>
<dbReference type="PRINTS" id="PR00039">
    <property type="entry name" value="HTHLYSR"/>
</dbReference>
<keyword evidence="2" id="KW-0805">Transcription regulation</keyword>
<evidence type="ECO:0000256" key="3">
    <source>
        <dbReference type="ARBA" id="ARBA00023125"/>
    </source>
</evidence>
<dbReference type="InterPro" id="IPR005119">
    <property type="entry name" value="LysR_subst-bd"/>
</dbReference>
<evidence type="ECO:0000256" key="1">
    <source>
        <dbReference type="ARBA" id="ARBA00009437"/>
    </source>
</evidence>
<reference evidence="6" key="1">
    <citation type="journal article" date="2020" name="mSystems">
        <title>Genome- and Community-Level Interaction Insights into Carbon Utilization and Element Cycling Functions of Hydrothermarchaeota in Hydrothermal Sediment.</title>
        <authorList>
            <person name="Zhou Z."/>
            <person name="Liu Y."/>
            <person name="Xu W."/>
            <person name="Pan J."/>
            <person name="Luo Z.H."/>
            <person name="Li M."/>
        </authorList>
    </citation>
    <scope>NUCLEOTIDE SEQUENCE [LARGE SCALE GENOMIC DNA]</scope>
    <source>
        <strain evidence="6">HyVt-493</strain>
    </source>
</reference>